<organism evidence="1 3">
    <name type="scientific">Rozella allomycis (strain CSF55)</name>
    <dbReference type="NCBI Taxonomy" id="988480"/>
    <lineage>
        <taxon>Eukaryota</taxon>
        <taxon>Fungi</taxon>
        <taxon>Fungi incertae sedis</taxon>
        <taxon>Cryptomycota</taxon>
        <taxon>Cryptomycota incertae sedis</taxon>
        <taxon>Rozella</taxon>
    </lineage>
</organism>
<reference evidence="4" key="2">
    <citation type="journal article" date="2018" name="Nat. Microbiol.">
        <title>Leveraging single-cell genomics to expand the fungal tree of life.</title>
        <authorList>
            <person name="Ahrendt S.R."/>
            <person name="Quandt C.A."/>
            <person name="Ciobanu D."/>
            <person name="Clum A."/>
            <person name="Salamov A."/>
            <person name="Andreopoulos B."/>
            <person name="Cheng J.F."/>
            <person name="Woyke T."/>
            <person name="Pelin A."/>
            <person name="Henrissat B."/>
            <person name="Reynolds N.K."/>
            <person name="Benny G.L."/>
            <person name="Smith M.E."/>
            <person name="James T.Y."/>
            <person name="Grigoriev I.V."/>
        </authorList>
    </citation>
    <scope>NUCLEOTIDE SEQUENCE [LARGE SCALE GENOMIC DNA]</scope>
    <source>
        <strain evidence="4">CSF55</strain>
    </source>
</reference>
<proteinExistence type="predicted"/>
<evidence type="ECO:0000313" key="2">
    <source>
        <dbReference type="EMBL" id="RKP19867.1"/>
    </source>
</evidence>
<dbReference type="Proteomes" id="UP000030755">
    <property type="component" value="Unassembled WGS sequence"/>
</dbReference>
<dbReference type="Proteomes" id="UP000281549">
    <property type="component" value="Unassembled WGS sequence"/>
</dbReference>
<reference evidence="2" key="3">
    <citation type="submission" date="2018-08" db="EMBL/GenBank/DDBJ databases">
        <title>Leveraging single-cell genomics to expand the Fungal Tree of Life.</title>
        <authorList>
            <consortium name="DOE Joint Genome Institute"/>
            <person name="Ahrendt S.R."/>
            <person name="Quandt C.A."/>
            <person name="Ciobanu D."/>
            <person name="Clum A."/>
            <person name="Salamov A."/>
            <person name="Andreopoulos B."/>
            <person name="Cheng J.-F."/>
            <person name="Woyke T."/>
            <person name="Pelin A."/>
            <person name="Henrissat B."/>
            <person name="Reynolds N."/>
            <person name="Benny G.L."/>
            <person name="Smith M.E."/>
            <person name="James T.Y."/>
            <person name="Grigoriev I.V."/>
        </authorList>
    </citation>
    <scope>NUCLEOTIDE SEQUENCE</scope>
    <source>
        <strain evidence="2">CSF55</strain>
    </source>
</reference>
<keyword evidence="3" id="KW-1185">Reference proteome</keyword>
<sequence length="251" mass="29469">MTSAVDISNYVLEGEMSAMESKSVVSILLTATLDFYASSLDTFNEIEQMLESKLITRKDIHKKLGYNIYDIKEFNTMKDSLNQIIENGLKKPESIQRLRRKLQQFHSEIISFEEKGQKDLLDTTQYAIVYVAKAAWFLLRELSIKDPDAQLVYVPERNTIVLPGYQNNEFLDYTRVRDAIAVLNKIRFSSELMPYREYFAFIFRYTKDLSERRKFDELVLVFLQTFKIHGPSFTIIQDRIVHLLKTNFKSK</sequence>
<dbReference type="HOGENOM" id="CLU_1107644_0_0_1"/>
<name>A0A075AVA4_ROZAC</name>
<dbReference type="AlphaFoldDB" id="A0A075AVA4"/>
<reference evidence="1 3" key="1">
    <citation type="journal article" date="2013" name="Curr. Biol.">
        <title>Shared signatures of parasitism and phylogenomics unite Cryptomycota and microsporidia.</title>
        <authorList>
            <person name="James T.Y."/>
            <person name="Pelin A."/>
            <person name="Bonen L."/>
            <person name="Ahrendt S."/>
            <person name="Sain D."/>
            <person name="Corradi N."/>
            <person name="Stajich J.E."/>
        </authorList>
    </citation>
    <scope>NUCLEOTIDE SEQUENCE [LARGE SCALE GENOMIC DNA]</scope>
    <source>
        <strain evidence="1 3">CSF55</strain>
        <strain evidence="1 3">CSF55</strain>
    </source>
</reference>
<evidence type="ECO:0000313" key="1">
    <source>
        <dbReference type="EMBL" id="EPZ34183.1"/>
    </source>
</evidence>
<dbReference type="EMBL" id="KE560974">
    <property type="protein sequence ID" value="EPZ34183.1"/>
    <property type="molecule type" value="Genomic_DNA"/>
</dbReference>
<protein>
    <submittedName>
        <fullName evidence="1">Uncharacterized protein</fullName>
    </submittedName>
</protein>
<evidence type="ECO:0000313" key="4">
    <source>
        <dbReference type="Proteomes" id="UP000281549"/>
    </source>
</evidence>
<dbReference type="EMBL" id="ML005146">
    <property type="protein sequence ID" value="RKP19867.1"/>
    <property type="molecule type" value="Genomic_DNA"/>
</dbReference>
<gene>
    <name evidence="1" type="ORF">O9G_004060</name>
    <name evidence="2" type="ORF">ROZALSC1DRAFT_28579</name>
</gene>
<accession>A0A075AVA4</accession>
<evidence type="ECO:0000313" key="3">
    <source>
        <dbReference type="Proteomes" id="UP000030755"/>
    </source>
</evidence>